<gene>
    <name evidence="3" type="ORF">Gilli_2144</name>
</gene>
<evidence type="ECO:0000256" key="1">
    <source>
        <dbReference type="PROSITE-ProRule" id="PRU00339"/>
    </source>
</evidence>
<dbReference type="PANTHER" id="PTHR12558:SF13">
    <property type="entry name" value="CELL DIVISION CYCLE PROTEIN 27 HOMOLOG"/>
    <property type="match status" value="1"/>
</dbReference>
<feature type="chain" id="PRO_5003560396" evidence="2">
    <location>
        <begin position="24"/>
        <end position="458"/>
    </location>
</feature>
<proteinExistence type="predicted"/>
<dbReference type="SUPFAM" id="SSF48452">
    <property type="entry name" value="TPR-like"/>
    <property type="match status" value="2"/>
</dbReference>
<keyword evidence="2" id="KW-0732">Signal</keyword>
<evidence type="ECO:0000256" key="2">
    <source>
        <dbReference type="SAM" id="SignalP"/>
    </source>
</evidence>
<dbReference type="AlphaFoldDB" id="H2BUS9"/>
<dbReference type="SMART" id="SM00028">
    <property type="entry name" value="TPR"/>
    <property type="match status" value="6"/>
</dbReference>
<dbReference type="Pfam" id="PF13181">
    <property type="entry name" value="TPR_8"/>
    <property type="match status" value="1"/>
</dbReference>
<dbReference type="Gene3D" id="1.25.40.10">
    <property type="entry name" value="Tetratricopeptide repeat domain"/>
    <property type="match status" value="3"/>
</dbReference>
<feature type="repeat" description="TPR" evidence="1">
    <location>
        <begin position="79"/>
        <end position="112"/>
    </location>
</feature>
<dbReference type="eggNOG" id="COG0457">
    <property type="taxonomic scope" value="Bacteria"/>
</dbReference>
<accession>H2BUS9</accession>
<dbReference type="STRING" id="865937.Gilli_2144"/>
<evidence type="ECO:0000313" key="4">
    <source>
        <dbReference type="Proteomes" id="UP000003844"/>
    </source>
</evidence>
<keyword evidence="1" id="KW-0802">TPR repeat</keyword>
<feature type="signal peptide" evidence="2">
    <location>
        <begin position="1"/>
        <end position="23"/>
    </location>
</feature>
<dbReference type="EMBL" id="JH594606">
    <property type="protein sequence ID" value="EHQ02777.1"/>
    <property type="molecule type" value="Genomic_DNA"/>
</dbReference>
<reference evidence="4" key="1">
    <citation type="journal article" date="2012" name="Stand. Genomic Sci.">
        <title>Genome sequence of the Antarctic rhodopsins-containing flavobacterium Gillisia limnaea type strain (R-8282(T)).</title>
        <authorList>
            <person name="Riedel T."/>
            <person name="Held B."/>
            <person name="Nolan M."/>
            <person name="Lucas S."/>
            <person name="Lapidus A."/>
            <person name="Tice H."/>
            <person name="Del Rio T.G."/>
            <person name="Cheng J.F."/>
            <person name="Han C."/>
            <person name="Tapia R."/>
            <person name="Goodwin L.A."/>
            <person name="Pitluck S."/>
            <person name="Liolios K."/>
            <person name="Mavromatis K."/>
            <person name="Pagani I."/>
            <person name="Ivanova N."/>
            <person name="Mikhailova N."/>
            <person name="Pati A."/>
            <person name="Chen A."/>
            <person name="Palaniappan K."/>
            <person name="Land M."/>
            <person name="Rohde M."/>
            <person name="Tindall B.J."/>
            <person name="Detter J.C."/>
            <person name="Goker M."/>
            <person name="Bristow J."/>
            <person name="Eisen J.A."/>
            <person name="Markowitz V."/>
            <person name="Hugenholtz P."/>
            <person name="Kyrpides N.C."/>
            <person name="Klenk H.P."/>
            <person name="Woyke T."/>
        </authorList>
    </citation>
    <scope>NUCLEOTIDE SEQUENCE [LARGE SCALE GENOMIC DNA]</scope>
    <source>
        <strain evidence="4">DSM 15749 / LMG 21470 / R-8282</strain>
    </source>
</reference>
<organism evidence="3 4">
    <name type="scientific">Gillisia limnaea (strain DSM 15749 / LMG 21470 / R-8282)</name>
    <dbReference type="NCBI Taxonomy" id="865937"/>
    <lineage>
        <taxon>Bacteria</taxon>
        <taxon>Pseudomonadati</taxon>
        <taxon>Bacteroidota</taxon>
        <taxon>Flavobacteriia</taxon>
        <taxon>Flavobacteriales</taxon>
        <taxon>Flavobacteriaceae</taxon>
        <taxon>Gillisia</taxon>
    </lineage>
</organism>
<keyword evidence="4" id="KW-1185">Reference proteome</keyword>
<dbReference type="Proteomes" id="UP000003844">
    <property type="component" value="Unassembled WGS sequence"/>
</dbReference>
<dbReference type="OrthoDB" id="1465784at2"/>
<dbReference type="HOGENOM" id="CLU_007251_3_1_10"/>
<name>H2BUS9_GILLR</name>
<dbReference type="RefSeq" id="WP_006989087.1">
    <property type="nucleotide sequence ID" value="NZ_JH594606.1"/>
</dbReference>
<dbReference type="PANTHER" id="PTHR12558">
    <property type="entry name" value="CELL DIVISION CYCLE 16,23,27"/>
    <property type="match status" value="1"/>
</dbReference>
<dbReference type="InterPro" id="IPR011990">
    <property type="entry name" value="TPR-like_helical_dom_sf"/>
</dbReference>
<sequence>MKKNRYLIILIISGILFSSEVIAQEIETPVQEVNVDDLGTVTDEFQEYFFEALKQKAIENYEKAIVALKKCEGLQPDNAVVHFELGKNYKALENYEQSISSLQKANRLQPNQEWVLVELMEAFYYDKDYEQAILIAQKLLSFNSKYNENLANLLFESQQYDKLLSLLDTLDSKLGLTEYRTGLRQQIYALTQNTPAQIQVLLDAIKLNPENERNYLNLIFVYSEQNMQKEAFETAKNMEKIFPTSKVVHLALYKFHLDSGETSEALNSMKLILEAEEIDPVSKFKVLNDFLLFVNENPSYEELLQGVAEVFSRSENSPEIYQRFGEYYLIKNQKEKALGYFELGIEKNLDNFDLLRKTLLLQLDLLKLENALKLSEHAIEIFPAQPILYLIQGAALNKQKEFTEAAEILTFGLDYLIDDQKMTAEFYDQLSIAYTGLGNAQKATEFNEKATQIKKSQN</sequence>
<dbReference type="PROSITE" id="PS50005">
    <property type="entry name" value="TPR"/>
    <property type="match status" value="1"/>
</dbReference>
<protein>
    <submittedName>
        <fullName evidence="3">Tetratricopeptide TPR_2 repeat-containing protein</fullName>
    </submittedName>
</protein>
<dbReference type="InterPro" id="IPR019734">
    <property type="entry name" value="TPR_rpt"/>
</dbReference>
<evidence type="ECO:0000313" key="3">
    <source>
        <dbReference type="EMBL" id="EHQ02777.1"/>
    </source>
</evidence>